<name>A0ABD1RQX2_9LAMI</name>
<evidence type="ECO:0000313" key="2">
    <source>
        <dbReference type="Proteomes" id="UP001604277"/>
    </source>
</evidence>
<protein>
    <submittedName>
        <fullName evidence="1">Uncharacterized protein</fullName>
    </submittedName>
</protein>
<accession>A0ABD1RQX2</accession>
<evidence type="ECO:0000313" key="1">
    <source>
        <dbReference type="EMBL" id="KAL2489444.1"/>
    </source>
</evidence>
<dbReference type="Proteomes" id="UP001604277">
    <property type="component" value="Unassembled WGS sequence"/>
</dbReference>
<dbReference type="EMBL" id="JBFOLJ010000012">
    <property type="protein sequence ID" value="KAL2489444.1"/>
    <property type="molecule type" value="Genomic_DNA"/>
</dbReference>
<comment type="caution">
    <text evidence="1">The sequence shown here is derived from an EMBL/GenBank/DDBJ whole genome shotgun (WGS) entry which is preliminary data.</text>
</comment>
<organism evidence="1 2">
    <name type="scientific">Forsythia ovata</name>
    <dbReference type="NCBI Taxonomy" id="205694"/>
    <lineage>
        <taxon>Eukaryota</taxon>
        <taxon>Viridiplantae</taxon>
        <taxon>Streptophyta</taxon>
        <taxon>Embryophyta</taxon>
        <taxon>Tracheophyta</taxon>
        <taxon>Spermatophyta</taxon>
        <taxon>Magnoliopsida</taxon>
        <taxon>eudicotyledons</taxon>
        <taxon>Gunneridae</taxon>
        <taxon>Pentapetalae</taxon>
        <taxon>asterids</taxon>
        <taxon>lamiids</taxon>
        <taxon>Lamiales</taxon>
        <taxon>Oleaceae</taxon>
        <taxon>Forsythieae</taxon>
        <taxon>Forsythia</taxon>
    </lineage>
</organism>
<reference evidence="2" key="1">
    <citation type="submission" date="2024-07" db="EMBL/GenBank/DDBJ databases">
        <title>Two chromosome-level genome assemblies of Korean endemic species Abeliophyllum distichum and Forsythia ovata (Oleaceae).</title>
        <authorList>
            <person name="Jang H."/>
        </authorList>
    </citation>
    <scope>NUCLEOTIDE SEQUENCE [LARGE SCALE GENOMIC DNA]</scope>
</reference>
<keyword evidence="2" id="KW-1185">Reference proteome</keyword>
<dbReference type="AlphaFoldDB" id="A0ABD1RQX2"/>
<sequence>MVVDEWKASPTYAALEHEIYSLSLEEVLAFSSYLDLEYLHEVFREQLEKPTSLSAQEDHSFASDAPIDPLVDSAVSLTVRIVTIECLGMGEGQLQLYRRQGCHPWSLHTFGGHDRGRWDGWPSFLRGPLFVPRRSNTIHSCLRLQGFGEGGCLASSTLLQEDYSLETANSSRVEMECLALIRKIYPSFNNSGSCYLNSFNALDHVGKMSDSFAHDNQLRIFGFHGITSRAMSLVIMWDTYVFKVGSRVAP</sequence>
<gene>
    <name evidence="1" type="ORF">Fot_42736</name>
</gene>
<proteinExistence type="predicted"/>